<organism evidence="1 2">
    <name type="scientific">Saltatorellus ferox</name>
    <dbReference type="NCBI Taxonomy" id="2528018"/>
    <lineage>
        <taxon>Bacteria</taxon>
        <taxon>Pseudomonadati</taxon>
        <taxon>Planctomycetota</taxon>
        <taxon>Planctomycetia</taxon>
        <taxon>Planctomycetia incertae sedis</taxon>
        <taxon>Saltatorellus</taxon>
    </lineage>
</organism>
<evidence type="ECO:0000313" key="1">
    <source>
        <dbReference type="EMBL" id="QDV08548.1"/>
    </source>
</evidence>
<keyword evidence="2" id="KW-1185">Reference proteome</keyword>
<gene>
    <name evidence="1" type="ORF">Poly30_40960</name>
</gene>
<dbReference type="EMBL" id="CP036434">
    <property type="protein sequence ID" value="QDV08548.1"/>
    <property type="molecule type" value="Genomic_DNA"/>
</dbReference>
<sequence length="350" mass="37472">MPENPMLPRPVRNIAAKFMLFGVTVSLSLAAQQEPMEPTVARGKFSAWPFALVERGDNVVRLKGPGDQPATSPPQAWQSPFTLTATDPIYSTGVLFPGSNPPTIDAMSTGNDVIPAANSVGTPAVGLANFNWLALAVTVKNGGTGKNPSILWQEQGKYGSRTGASVLSYYFDGSIGINPRLVDKTVLEASRNHLGYASTSSNDINAMDYGIGLMTCNEGPNLDPLIYTTNEFFFSVTREWANSNSTVAFARHPGTTAAPSLPPHAGTIYRLEWNENATATAGAWSAPEEFVPASDLFWNGYVEESVNDFDVDMLAVCPLTNTIIYSTSRETLGAPSQLMIYTIGGPNPPV</sequence>
<dbReference type="AlphaFoldDB" id="A0A518EWU2"/>
<evidence type="ECO:0000313" key="2">
    <source>
        <dbReference type="Proteomes" id="UP000320390"/>
    </source>
</evidence>
<proteinExistence type="predicted"/>
<dbReference type="Proteomes" id="UP000320390">
    <property type="component" value="Chromosome"/>
</dbReference>
<protein>
    <submittedName>
        <fullName evidence="1">Uncharacterized protein</fullName>
    </submittedName>
</protein>
<accession>A0A518EWU2</accession>
<name>A0A518EWU2_9BACT</name>
<reference evidence="1 2" key="1">
    <citation type="submission" date="2019-02" db="EMBL/GenBank/DDBJ databases">
        <title>Deep-cultivation of Planctomycetes and their phenomic and genomic characterization uncovers novel biology.</title>
        <authorList>
            <person name="Wiegand S."/>
            <person name="Jogler M."/>
            <person name="Boedeker C."/>
            <person name="Pinto D."/>
            <person name="Vollmers J."/>
            <person name="Rivas-Marin E."/>
            <person name="Kohn T."/>
            <person name="Peeters S.H."/>
            <person name="Heuer A."/>
            <person name="Rast P."/>
            <person name="Oberbeckmann S."/>
            <person name="Bunk B."/>
            <person name="Jeske O."/>
            <person name="Meyerdierks A."/>
            <person name="Storesund J.E."/>
            <person name="Kallscheuer N."/>
            <person name="Luecker S."/>
            <person name="Lage O.M."/>
            <person name="Pohl T."/>
            <person name="Merkel B.J."/>
            <person name="Hornburger P."/>
            <person name="Mueller R.-W."/>
            <person name="Bruemmer F."/>
            <person name="Labrenz M."/>
            <person name="Spormann A.M."/>
            <person name="Op den Camp H."/>
            <person name="Overmann J."/>
            <person name="Amann R."/>
            <person name="Jetten M.S.M."/>
            <person name="Mascher T."/>
            <person name="Medema M.H."/>
            <person name="Devos D.P."/>
            <person name="Kaster A.-K."/>
            <person name="Ovreas L."/>
            <person name="Rohde M."/>
            <person name="Galperin M.Y."/>
            <person name="Jogler C."/>
        </authorList>
    </citation>
    <scope>NUCLEOTIDE SEQUENCE [LARGE SCALE GENOMIC DNA]</scope>
    <source>
        <strain evidence="1 2">Poly30</strain>
    </source>
</reference>